<feature type="transmembrane region" description="Helical" evidence="8">
    <location>
        <begin position="86"/>
        <end position="105"/>
    </location>
</feature>
<dbReference type="InterPro" id="IPR020846">
    <property type="entry name" value="MFS_dom"/>
</dbReference>
<feature type="domain" description="Major facilitator superfamily (MFS) profile" evidence="9">
    <location>
        <begin position="19"/>
        <end position="404"/>
    </location>
</feature>
<keyword evidence="3 8" id="KW-0813">Transport</keyword>
<keyword evidence="8" id="KW-0997">Cell inner membrane</keyword>
<dbReference type="PROSITE" id="PS00216">
    <property type="entry name" value="SUGAR_TRANSPORT_1"/>
    <property type="match status" value="1"/>
</dbReference>
<feature type="transmembrane region" description="Helical" evidence="8">
    <location>
        <begin position="174"/>
        <end position="192"/>
    </location>
</feature>
<comment type="subcellular location">
    <subcellularLocation>
        <location evidence="8">Cell inner membrane</location>
        <topology evidence="8">Multi-pass membrane protein</topology>
    </subcellularLocation>
    <subcellularLocation>
        <location evidence="1">Cell membrane</location>
        <topology evidence="1">Multi-pass membrane protein</topology>
    </subcellularLocation>
</comment>
<dbReference type="NCBIfam" id="TIGR00710">
    <property type="entry name" value="efflux_Bcr_CflA"/>
    <property type="match status" value="1"/>
</dbReference>
<comment type="similarity">
    <text evidence="2 8">Belongs to the major facilitator superfamily. Bcr/CmlA family.</text>
</comment>
<evidence type="ECO:0000256" key="6">
    <source>
        <dbReference type="ARBA" id="ARBA00022989"/>
    </source>
</evidence>
<evidence type="ECO:0000256" key="7">
    <source>
        <dbReference type="ARBA" id="ARBA00023136"/>
    </source>
</evidence>
<feature type="transmembrane region" description="Helical" evidence="8">
    <location>
        <begin position="144"/>
        <end position="168"/>
    </location>
</feature>
<comment type="caution">
    <text evidence="10">The sequence shown here is derived from an EMBL/GenBank/DDBJ whole genome shotgun (WGS) entry which is preliminary data.</text>
</comment>
<dbReference type="InterPro" id="IPR005829">
    <property type="entry name" value="Sugar_transporter_CS"/>
</dbReference>
<dbReference type="InterPro" id="IPR004812">
    <property type="entry name" value="Efflux_drug-R_Bcr/CmlA"/>
</dbReference>
<dbReference type="PANTHER" id="PTHR23502">
    <property type="entry name" value="MAJOR FACILITATOR SUPERFAMILY"/>
    <property type="match status" value="1"/>
</dbReference>
<feature type="transmembrane region" description="Helical" evidence="8">
    <location>
        <begin position="261"/>
        <end position="282"/>
    </location>
</feature>
<evidence type="ECO:0000256" key="3">
    <source>
        <dbReference type="ARBA" id="ARBA00022448"/>
    </source>
</evidence>
<evidence type="ECO:0000256" key="1">
    <source>
        <dbReference type="ARBA" id="ARBA00004651"/>
    </source>
</evidence>
<sequence length="404" mass="43126">MTVPHHNAARRSQLTLPEFIALFALITSLTALSIDTMLPALPVIGEALGLVDMRDTQLIVSMVILGMVAGELFAGPLSDALGRRPVILAGIAVYCLGAVLAMVAQSIEMLLFARFIQGIGVSGPKIASRALIRDRFEGDGMARIMSLIIMIFILVPAIAPALGQVILLVADWRAIFLVFLILGAVVAVWFGLRQEETLPQSARRPFRPMTILKDAGGLLGHRIVMAYTLSAGLIFGSLLLFLSTAPHVFRDLYGIEENFPIYFAALALGIGFAGMVNSKLVLRVGARRLSLIALVNQIICGSVLLWLGQAHGGVPPLSAFMILMFLLFAGLGCLFGNLNALAMRPLGHMAGLGASFIASFSSIMAFLTATLIGRFYDGTVWPLAAGFLGTSILALIAMRVGRHS</sequence>
<feature type="transmembrane region" description="Helical" evidence="8">
    <location>
        <begin position="111"/>
        <end position="132"/>
    </location>
</feature>
<keyword evidence="5 8" id="KW-0812">Transmembrane</keyword>
<dbReference type="AlphaFoldDB" id="A0A3D9HRL7"/>
<feature type="transmembrane region" description="Helical" evidence="8">
    <location>
        <begin position="350"/>
        <end position="373"/>
    </location>
</feature>
<evidence type="ECO:0000256" key="5">
    <source>
        <dbReference type="ARBA" id="ARBA00022692"/>
    </source>
</evidence>
<evidence type="ECO:0000256" key="4">
    <source>
        <dbReference type="ARBA" id="ARBA00022475"/>
    </source>
</evidence>
<dbReference type="InterPro" id="IPR036259">
    <property type="entry name" value="MFS_trans_sf"/>
</dbReference>
<feature type="transmembrane region" description="Helical" evidence="8">
    <location>
        <begin position="56"/>
        <end position="74"/>
    </location>
</feature>
<dbReference type="RefSeq" id="WP_115935707.1">
    <property type="nucleotide sequence ID" value="NZ_QRDW01000002.1"/>
</dbReference>
<keyword evidence="6 8" id="KW-1133">Transmembrane helix</keyword>
<evidence type="ECO:0000313" key="10">
    <source>
        <dbReference type="EMBL" id="RED52154.1"/>
    </source>
</evidence>
<feature type="transmembrane region" description="Helical" evidence="8">
    <location>
        <begin position="223"/>
        <end position="249"/>
    </location>
</feature>
<reference evidence="10 11" key="1">
    <citation type="submission" date="2018-07" db="EMBL/GenBank/DDBJ databases">
        <title>Genomic Encyclopedia of Type Strains, Phase III (KMG-III): the genomes of soil and plant-associated and newly described type strains.</title>
        <authorList>
            <person name="Whitman W."/>
        </authorList>
    </citation>
    <scope>NUCLEOTIDE SEQUENCE [LARGE SCALE GENOMIC DNA]</scope>
    <source>
        <strain evidence="10 11">CECT 8488</strain>
    </source>
</reference>
<dbReference type="OrthoDB" id="9800416at2"/>
<evidence type="ECO:0000259" key="9">
    <source>
        <dbReference type="PROSITE" id="PS50850"/>
    </source>
</evidence>
<feature type="transmembrane region" description="Helical" evidence="8">
    <location>
        <begin position="289"/>
        <end position="307"/>
    </location>
</feature>
<dbReference type="PANTHER" id="PTHR23502:SF132">
    <property type="entry name" value="POLYAMINE TRANSPORTER 2-RELATED"/>
    <property type="match status" value="1"/>
</dbReference>
<gene>
    <name evidence="10" type="ORF">DFP90_102172</name>
</gene>
<dbReference type="EMBL" id="QRDW01000002">
    <property type="protein sequence ID" value="RED52154.1"/>
    <property type="molecule type" value="Genomic_DNA"/>
</dbReference>
<feature type="transmembrane region" description="Helical" evidence="8">
    <location>
        <begin position="20"/>
        <end position="44"/>
    </location>
</feature>
<dbReference type="Proteomes" id="UP000256845">
    <property type="component" value="Unassembled WGS sequence"/>
</dbReference>
<dbReference type="PROSITE" id="PS50850">
    <property type="entry name" value="MFS"/>
    <property type="match status" value="1"/>
</dbReference>
<name>A0A3D9HRL7_9PROT</name>
<dbReference type="InterPro" id="IPR011701">
    <property type="entry name" value="MFS"/>
</dbReference>
<dbReference type="CDD" id="cd17320">
    <property type="entry name" value="MFS_MdfA_MDR_like"/>
    <property type="match status" value="1"/>
</dbReference>
<evidence type="ECO:0000256" key="2">
    <source>
        <dbReference type="ARBA" id="ARBA00006236"/>
    </source>
</evidence>
<dbReference type="Pfam" id="PF07690">
    <property type="entry name" value="MFS_1"/>
    <property type="match status" value="1"/>
</dbReference>
<keyword evidence="7 8" id="KW-0472">Membrane</keyword>
<feature type="transmembrane region" description="Helical" evidence="8">
    <location>
        <begin position="319"/>
        <end position="338"/>
    </location>
</feature>
<dbReference type="GO" id="GO:1990961">
    <property type="term" value="P:xenobiotic detoxification by transmembrane export across the plasma membrane"/>
    <property type="evidence" value="ECO:0007669"/>
    <property type="project" value="InterPro"/>
</dbReference>
<keyword evidence="11" id="KW-1185">Reference proteome</keyword>
<accession>A0A3D9HRL7</accession>
<protein>
    <recommendedName>
        <fullName evidence="8">Bcr/CflA family efflux transporter</fullName>
    </recommendedName>
</protein>
<organism evidence="10 11">
    <name type="scientific">Aestuariispira insulae</name>
    <dbReference type="NCBI Taxonomy" id="1461337"/>
    <lineage>
        <taxon>Bacteria</taxon>
        <taxon>Pseudomonadati</taxon>
        <taxon>Pseudomonadota</taxon>
        <taxon>Alphaproteobacteria</taxon>
        <taxon>Rhodospirillales</taxon>
        <taxon>Kiloniellaceae</taxon>
        <taxon>Aestuariispira</taxon>
    </lineage>
</organism>
<dbReference type="SUPFAM" id="SSF103473">
    <property type="entry name" value="MFS general substrate transporter"/>
    <property type="match status" value="1"/>
</dbReference>
<evidence type="ECO:0000256" key="8">
    <source>
        <dbReference type="RuleBase" id="RU365088"/>
    </source>
</evidence>
<dbReference type="Gene3D" id="1.20.1720.10">
    <property type="entry name" value="Multidrug resistance protein D"/>
    <property type="match status" value="1"/>
</dbReference>
<feature type="transmembrane region" description="Helical" evidence="8">
    <location>
        <begin position="379"/>
        <end position="398"/>
    </location>
</feature>
<proteinExistence type="inferred from homology"/>
<keyword evidence="4" id="KW-1003">Cell membrane</keyword>
<evidence type="ECO:0000313" key="11">
    <source>
        <dbReference type="Proteomes" id="UP000256845"/>
    </source>
</evidence>
<dbReference type="GO" id="GO:0005886">
    <property type="term" value="C:plasma membrane"/>
    <property type="evidence" value="ECO:0007669"/>
    <property type="project" value="UniProtKB-SubCell"/>
</dbReference>
<dbReference type="GO" id="GO:0042910">
    <property type="term" value="F:xenobiotic transmembrane transporter activity"/>
    <property type="evidence" value="ECO:0007669"/>
    <property type="project" value="InterPro"/>
</dbReference>